<evidence type="ECO:0000313" key="1">
    <source>
        <dbReference type="EMBL" id="GAA0930210.1"/>
    </source>
</evidence>
<protein>
    <submittedName>
        <fullName evidence="1">Uncharacterized protein</fullName>
    </submittedName>
</protein>
<organism evidence="1 2">
    <name type="scientific">Streptomyces thermoalcalitolerans</name>
    <dbReference type="NCBI Taxonomy" id="65605"/>
    <lineage>
        <taxon>Bacteria</taxon>
        <taxon>Bacillati</taxon>
        <taxon>Actinomycetota</taxon>
        <taxon>Actinomycetes</taxon>
        <taxon>Kitasatosporales</taxon>
        <taxon>Streptomycetaceae</taxon>
        <taxon>Streptomyces</taxon>
    </lineage>
</organism>
<keyword evidence="2" id="KW-1185">Reference proteome</keyword>
<dbReference type="Proteomes" id="UP001501005">
    <property type="component" value="Unassembled WGS sequence"/>
</dbReference>
<sequence length="868" mass="93956">MEQRLIADWAVWGKEPRTNSGYRILAAHPPGRSADFNSAVLHWSPGTPAYGDQLPWITIGCTTAPDGLRTIGVFLLDATDSVDRANRRIHQVTHFAVPYEEVHAAGLGWWALARAALQAVPRPADPGAGPAVLPFEAGDRLLTRISRLVTPRVSESIVWMAAAAAYLLDGPLVVTGARGWKPLELLLVLDTIAALLPFGMRSTLSAATCTSSGSEVPMRLYWGTATGSPGQTGLSWGSGEPDLGALSPPARSYHDLLIRSWAEHGSERVLRHLADAGEPLDIAAPDAHVRAREVLAALNPALAVAQEVLEGHEVPGERVDLALSRPEIDPESLAVLADRKLAGPSTDLAALAPHVSEPGVLQRYRAKLIEDLLDGRTDIARSNFESMRAALPDTREALHGLDGALAYVIEQLRQARSGTASDPVAEQLLPAVVPFTVGTMSLTQSLLRTVPGLAGRLVRALCDGPDPARGLLAWLTWLCDGPGADVAGHPELPLLLELLRSGTCPPEAHRKWAAGHPAAAARLLEAAAVCGHADAVLHPDFFQGLVGCVASTAPPADGTALRAALDRALGRRPAGLLPQTAARWDMLCVLTGLPPSGFTALVPAARQPGSPGLAGRVDTYAATLRTELGLRALRRHTATIVHRLLEGVLSVDPDSGEGPGPAAHELTLRILDWPDQPPRQAVLDAVEQLATQAPQWNETTEDRRWLERVAERMPQLRPSLPLREMHRVAQRLSGTPEDCEALAVQAWKARRAGAEDDRLCAAVEAWAVRGRPGERVHEFLEAYQRQWVPYVGRVRAREKRERLEDALARSGSDRSVLQQYCAYAIRQLMQRTSAISWEIRKLQDERSLLEQKISRLRRFGDSARRTLI</sequence>
<name>A0ABP4A2U5_9ACTN</name>
<dbReference type="EMBL" id="BAAAHG010000069">
    <property type="protein sequence ID" value="GAA0930210.1"/>
    <property type="molecule type" value="Genomic_DNA"/>
</dbReference>
<dbReference type="RefSeq" id="WP_344054301.1">
    <property type="nucleotide sequence ID" value="NZ_BAAAHG010000069.1"/>
</dbReference>
<evidence type="ECO:0000313" key="2">
    <source>
        <dbReference type="Proteomes" id="UP001501005"/>
    </source>
</evidence>
<gene>
    <name evidence="1" type="ORF">GCM10009549_53460</name>
</gene>
<reference evidence="2" key="1">
    <citation type="journal article" date="2019" name="Int. J. Syst. Evol. Microbiol.">
        <title>The Global Catalogue of Microorganisms (GCM) 10K type strain sequencing project: providing services to taxonomists for standard genome sequencing and annotation.</title>
        <authorList>
            <consortium name="The Broad Institute Genomics Platform"/>
            <consortium name="The Broad Institute Genome Sequencing Center for Infectious Disease"/>
            <person name="Wu L."/>
            <person name="Ma J."/>
        </authorList>
    </citation>
    <scope>NUCLEOTIDE SEQUENCE [LARGE SCALE GENOMIC DNA]</scope>
    <source>
        <strain evidence="2">JCM 10673</strain>
    </source>
</reference>
<proteinExistence type="predicted"/>
<comment type="caution">
    <text evidence="1">The sequence shown here is derived from an EMBL/GenBank/DDBJ whole genome shotgun (WGS) entry which is preliminary data.</text>
</comment>
<accession>A0ABP4A2U5</accession>